<gene>
    <name evidence="7" type="ORF">UFOPK2602_00260</name>
    <name evidence="8" type="ORF">UFOPK2806_02109</name>
    <name evidence="9" type="ORF">UFOPK3417_00369</name>
    <name evidence="10" type="ORF">UFOPK4306_00890</name>
</gene>
<dbReference type="InterPro" id="IPR003593">
    <property type="entry name" value="AAA+_ATPase"/>
</dbReference>
<dbReference type="Pfam" id="PF00005">
    <property type="entry name" value="ABC_tran"/>
    <property type="match status" value="1"/>
</dbReference>
<dbReference type="InterPro" id="IPR052156">
    <property type="entry name" value="BCAA_Transport_ATP-bd_LivF"/>
</dbReference>
<dbReference type="PROSITE" id="PS00211">
    <property type="entry name" value="ABC_TRANSPORTER_1"/>
    <property type="match status" value="1"/>
</dbReference>
<dbReference type="PANTHER" id="PTHR43820">
    <property type="entry name" value="HIGH-AFFINITY BRANCHED-CHAIN AMINO ACID TRANSPORT ATP-BINDING PROTEIN LIVF"/>
    <property type="match status" value="1"/>
</dbReference>
<dbReference type="InterPro" id="IPR017871">
    <property type="entry name" value="ABC_transporter-like_CS"/>
</dbReference>
<evidence type="ECO:0000256" key="5">
    <source>
        <dbReference type="ARBA" id="ARBA00022970"/>
    </source>
</evidence>
<dbReference type="InterPro" id="IPR003439">
    <property type="entry name" value="ABC_transporter-like_ATP-bd"/>
</dbReference>
<dbReference type="EMBL" id="CAFBQP010000027">
    <property type="protein sequence ID" value="CAB5059654.1"/>
    <property type="molecule type" value="Genomic_DNA"/>
</dbReference>
<keyword evidence="3" id="KW-0547">Nucleotide-binding</keyword>
<evidence type="ECO:0000313" key="7">
    <source>
        <dbReference type="EMBL" id="CAB4695352.1"/>
    </source>
</evidence>
<feature type="domain" description="ABC transporter" evidence="6">
    <location>
        <begin position="12"/>
        <end position="241"/>
    </location>
</feature>
<dbReference type="SMART" id="SM00382">
    <property type="entry name" value="AAA"/>
    <property type="match status" value="1"/>
</dbReference>
<evidence type="ECO:0000256" key="1">
    <source>
        <dbReference type="ARBA" id="ARBA00005417"/>
    </source>
</evidence>
<keyword evidence="5" id="KW-0029">Amino-acid transport</keyword>
<dbReference type="PANTHER" id="PTHR43820:SF4">
    <property type="entry name" value="HIGH-AFFINITY BRANCHED-CHAIN AMINO ACID TRANSPORT ATP-BINDING PROTEIN LIVF"/>
    <property type="match status" value="1"/>
</dbReference>
<organism evidence="9">
    <name type="scientific">freshwater metagenome</name>
    <dbReference type="NCBI Taxonomy" id="449393"/>
    <lineage>
        <taxon>unclassified sequences</taxon>
        <taxon>metagenomes</taxon>
        <taxon>ecological metagenomes</taxon>
    </lineage>
</organism>
<dbReference type="AlphaFoldDB" id="A0A6J7D0A0"/>
<dbReference type="EMBL" id="CAEZYY010000038">
    <property type="protein sequence ID" value="CAB4766143.1"/>
    <property type="molecule type" value="Genomic_DNA"/>
</dbReference>
<reference evidence="9" key="1">
    <citation type="submission" date="2020-05" db="EMBL/GenBank/DDBJ databases">
        <authorList>
            <person name="Chiriac C."/>
            <person name="Salcher M."/>
            <person name="Ghai R."/>
            <person name="Kavagutti S V."/>
        </authorList>
    </citation>
    <scope>NUCLEOTIDE SEQUENCE</scope>
</reference>
<evidence type="ECO:0000256" key="2">
    <source>
        <dbReference type="ARBA" id="ARBA00022448"/>
    </source>
</evidence>
<name>A0A6J7D0A0_9ZZZZ</name>
<dbReference type="SUPFAM" id="SSF52540">
    <property type="entry name" value="P-loop containing nucleoside triphosphate hydrolases"/>
    <property type="match status" value="1"/>
</dbReference>
<evidence type="ECO:0000313" key="8">
    <source>
        <dbReference type="EMBL" id="CAB4766143.1"/>
    </source>
</evidence>
<dbReference type="PROSITE" id="PS50893">
    <property type="entry name" value="ABC_TRANSPORTER_2"/>
    <property type="match status" value="1"/>
</dbReference>
<evidence type="ECO:0000256" key="4">
    <source>
        <dbReference type="ARBA" id="ARBA00022840"/>
    </source>
</evidence>
<evidence type="ECO:0000259" key="6">
    <source>
        <dbReference type="PROSITE" id="PS50893"/>
    </source>
</evidence>
<dbReference type="GO" id="GO:0016887">
    <property type="term" value="F:ATP hydrolysis activity"/>
    <property type="evidence" value="ECO:0007669"/>
    <property type="project" value="InterPro"/>
</dbReference>
<keyword evidence="4" id="KW-0067">ATP-binding</keyword>
<evidence type="ECO:0000313" key="10">
    <source>
        <dbReference type="EMBL" id="CAB5059654.1"/>
    </source>
</evidence>
<dbReference type="Gene3D" id="3.40.50.300">
    <property type="entry name" value="P-loop containing nucleotide triphosphate hydrolases"/>
    <property type="match status" value="1"/>
</dbReference>
<dbReference type="GO" id="GO:0015807">
    <property type="term" value="P:L-amino acid transport"/>
    <property type="evidence" value="ECO:0007669"/>
    <property type="project" value="TreeGrafter"/>
</dbReference>
<evidence type="ECO:0000256" key="3">
    <source>
        <dbReference type="ARBA" id="ARBA00022741"/>
    </source>
</evidence>
<evidence type="ECO:0000313" key="9">
    <source>
        <dbReference type="EMBL" id="CAB4863726.1"/>
    </source>
</evidence>
<proteinExistence type="inferred from homology"/>
<keyword evidence="2" id="KW-0813">Transport</keyword>
<dbReference type="CDD" id="cd03224">
    <property type="entry name" value="ABC_TM1139_LivF_branched"/>
    <property type="match status" value="1"/>
</dbReference>
<sequence length="242" mass="26417">MTDTLAPERLSLEVKNLETGYLGEAVVFDISMTIAPGKITALFGHNGAGKTTVMKTIAGLNPLFKGTLLLGDNDITSARPDLRVKQGLVYLPQERAVFSTMTVRGNLMLGATTVSDARIVQERLAFVIDLFPILGQRLDQIAGTMSGGEQRMVSMGIALMAGARVLMLDEPSLGLSPLVTKQLFLATQRLAREGGVTVLLVEQAIGQTLDFVDHVYVMRSGRVIAEHTRQEAQERTDWWEVF</sequence>
<dbReference type="EMBL" id="CAEZXX010000009">
    <property type="protein sequence ID" value="CAB4695352.1"/>
    <property type="molecule type" value="Genomic_DNA"/>
</dbReference>
<dbReference type="GO" id="GO:0005524">
    <property type="term" value="F:ATP binding"/>
    <property type="evidence" value="ECO:0007669"/>
    <property type="project" value="UniProtKB-KW"/>
</dbReference>
<accession>A0A6J7D0A0</accession>
<dbReference type="InterPro" id="IPR027417">
    <property type="entry name" value="P-loop_NTPase"/>
</dbReference>
<dbReference type="GO" id="GO:0015658">
    <property type="term" value="F:branched-chain amino acid transmembrane transporter activity"/>
    <property type="evidence" value="ECO:0007669"/>
    <property type="project" value="TreeGrafter"/>
</dbReference>
<comment type="similarity">
    <text evidence="1">Belongs to the ABC transporter superfamily.</text>
</comment>
<dbReference type="EMBL" id="CAFBLR010000020">
    <property type="protein sequence ID" value="CAB4863726.1"/>
    <property type="molecule type" value="Genomic_DNA"/>
</dbReference>
<protein>
    <submittedName>
        <fullName evidence="9">Unannotated protein</fullName>
    </submittedName>
</protein>